<dbReference type="Proteomes" id="UP000193427">
    <property type="component" value="Chromosome"/>
</dbReference>
<dbReference type="AlphaFoldDB" id="A0A1W6LFH8"/>
<dbReference type="PANTHER" id="PTHR43737:SF1">
    <property type="entry name" value="DUF1501 DOMAIN-CONTAINING PROTEIN"/>
    <property type="match status" value="1"/>
</dbReference>
<protein>
    <submittedName>
        <fullName evidence="2">Uncharacterized protein</fullName>
    </submittedName>
</protein>
<keyword evidence="3" id="KW-1185">Reference proteome</keyword>
<feature type="compositionally biased region" description="Polar residues" evidence="1">
    <location>
        <begin position="8"/>
        <end position="29"/>
    </location>
</feature>
<accession>A0A1W6LFH8</accession>
<dbReference type="STRING" id="946333.A4W93_25280"/>
<dbReference type="KEGG" id="rgu:A4W93_25280"/>
<evidence type="ECO:0000313" key="3">
    <source>
        <dbReference type="Proteomes" id="UP000193427"/>
    </source>
</evidence>
<reference evidence="2 3" key="1">
    <citation type="submission" date="2016-04" db="EMBL/GenBank/DDBJ databases">
        <title>Complete genome sequence of natural rubber-degrading, novel Gram-negative bacterium, Rhizobacter gummiphilus strain NS21.</title>
        <authorList>
            <person name="Tabata M."/>
            <person name="Kasai D."/>
            <person name="Fukuda M."/>
        </authorList>
    </citation>
    <scope>NUCLEOTIDE SEQUENCE [LARGE SCALE GENOMIC DNA]</scope>
    <source>
        <strain evidence="2 3">NS21</strain>
    </source>
</reference>
<evidence type="ECO:0000256" key="1">
    <source>
        <dbReference type="SAM" id="MobiDB-lite"/>
    </source>
</evidence>
<feature type="region of interest" description="Disordered" evidence="1">
    <location>
        <begin position="57"/>
        <end position="94"/>
    </location>
</feature>
<dbReference type="PANTHER" id="PTHR43737">
    <property type="entry name" value="BLL7424 PROTEIN"/>
    <property type="match status" value="1"/>
</dbReference>
<sequence length="603" mass="65739">MGEARLTAPSNENEIQTMAPHTTEPSEQDTTADRSAGTNGLAGVGALLASAAALAACGGGGMRGPRGPEGTSDQANLPGSGGDEPPPTSTPPTQVDAARFMSQATFGARSAEEIEALRTEGYEHWLWGQFNSTTMSHMSYLDWRRVSAEEFRVSDDMAYEAIWMQWLKGGDQLRARVAFALSQIFVVSNSSGALRAFGMASYMDMLNREAFGNFRTLLKSVTLHPTMGYYLNMIGSEKENAKRGIRPNENYAREILQLFSIGLVRLDLDGTVMRDGEGRPVPTYDEDVVKGFARAFTGWSSPRGKNFHDIDVNVEENWYLPMRSYPDYHTPESKLLLDSFVIPAGGTCESDLEVAIDNIFNHPNVAPFICRQLIQRLVTSNPSPAYLRAVSLVFNNNGAGVRGDLRAVVRAILLHPEARDPSLGANGRFGKQREPVLRFANFLRALGATSTSGRNDIHELDGSDNSLGQSPLLAPTVFNFFKPDYAQAGPIMDQGLVAPEFQITTETTLVGGLNFFARLINNEGFGNGENRLRIDYAPLQALAADPSALIAHLDLLFFNGQMSASTRQRLATMLAAIPANDPKRRVKSALIVTSLSPDHVIQT</sequence>
<dbReference type="Pfam" id="PF08811">
    <property type="entry name" value="DUF1800"/>
    <property type="match status" value="1"/>
</dbReference>
<name>A0A1W6LFH8_9BURK</name>
<dbReference type="InterPro" id="IPR014917">
    <property type="entry name" value="DUF1800"/>
</dbReference>
<organism evidence="2 3">
    <name type="scientific">Piscinibacter gummiphilus</name>
    <dbReference type="NCBI Taxonomy" id="946333"/>
    <lineage>
        <taxon>Bacteria</taxon>
        <taxon>Pseudomonadati</taxon>
        <taxon>Pseudomonadota</taxon>
        <taxon>Betaproteobacteria</taxon>
        <taxon>Burkholderiales</taxon>
        <taxon>Sphaerotilaceae</taxon>
        <taxon>Piscinibacter</taxon>
    </lineage>
</organism>
<evidence type="ECO:0000313" key="2">
    <source>
        <dbReference type="EMBL" id="ARN22957.1"/>
    </source>
</evidence>
<proteinExistence type="predicted"/>
<dbReference type="EMBL" id="CP015118">
    <property type="protein sequence ID" value="ARN22957.1"/>
    <property type="molecule type" value="Genomic_DNA"/>
</dbReference>
<feature type="region of interest" description="Disordered" evidence="1">
    <location>
        <begin position="1"/>
        <end position="40"/>
    </location>
</feature>
<gene>
    <name evidence="2" type="ORF">A4W93_25280</name>
</gene>